<evidence type="ECO:0000313" key="3">
    <source>
        <dbReference type="EMBL" id="KAJ7965782.1"/>
    </source>
</evidence>
<gene>
    <name evidence="3" type="ORF">O6P43_015365</name>
</gene>
<dbReference type="EMBL" id="JARAOO010000006">
    <property type="protein sequence ID" value="KAJ7965782.1"/>
    <property type="molecule type" value="Genomic_DNA"/>
</dbReference>
<organism evidence="3 4">
    <name type="scientific">Quillaja saponaria</name>
    <name type="common">Soap bark tree</name>
    <dbReference type="NCBI Taxonomy" id="32244"/>
    <lineage>
        <taxon>Eukaryota</taxon>
        <taxon>Viridiplantae</taxon>
        <taxon>Streptophyta</taxon>
        <taxon>Embryophyta</taxon>
        <taxon>Tracheophyta</taxon>
        <taxon>Spermatophyta</taxon>
        <taxon>Magnoliopsida</taxon>
        <taxon>eudicotyledons</taxon>
        <taxon>Gunneridae</taxon>
        <taxon>Pentapetalae</taxon>
        <taxon>rosids</taxon>
        <taxon>fabids</taxon>
        <taxon>Fabales</taxon>
        <taxon>Quillajaceae</taxon>
        <taxon>Quillaja</taxon>
    </lineage>
</organism>
<keyword evidence="4" id="KW-1185">Reference proteome</keyword>
<reference evidence="3" key="1">
    <citation type="journal article" date="2023" name="Science">
        <title>Elucidation of the pathway for biosynthesis of saponin adjuvants from the soapbark tree.</title>
        <authorList>
            <person name="Reed J."/>
            <person name="Orme A."/>
            <person name="El-Demerdash A."/>
            <person name="Owen C."/>
            <person name="Martin L.B.B."/>
            <person name="Misra R.C."/>
            <person name="Kikuchi S."/>
            <person name="Rejzek M."/>
            <person name="Martin A.C."/>
            <person name="Harkess A."/>
            <person name="Leebens-Mack J."/>
            <person name="Louveau T."/>
            <person name="Stephenson M.J."/>
            <person name="Osbourn A."/>
        </authorList>
    </citation>
    <scope>NUCLEOTIDE SEQUENCE</scope>
    <source>
        <strain evidence="3">S10</strain>
    </source>
</reference>
<proteinExistence type="predicted"/>
<feature type="compositionally biased region" description="Basic and acidic residues" evidence="1">
    <location>
        <begin position="84"/>
        <end position="105"/>
    </location>
</feature>
<evidence type="ECO:0000259" key="2">
    <source>
        <dbReference type="Pfam" id="PF25054"/>
    </source>
</evidence>
<evidence type="ECO:0000256" key="1">
    <source>
        <dbReference type="SAM" id="MobiDB-lite"/>
    </source>
</evidence>
<dbReference type="InterPro" id="IPR056874">
    <property type="entry name" value="PHD_dom_pln"/>
</dbReference>
<evidence type="ECO:0000313" key="4">
    <source>
        <dbReference type="Proteomes" id="UP001163823"/>
    </source>
</evidence>
<comment type="caution">
    <text evidence="3">The sequence shown here is derived from an EMBL/GenBank/DDBJ whole genome shotgun (WGS) entry which is preliminary data.</text>
</comment>
<dbReference type="Pfam" id="PF25054">
    <property type="entry name" value="PHD_pln"/>
    <property type="match status" value="1"/>
</dbReference>
<sequence>MTRNKGSGSAAARSSLECCMCGDCGFSHELFQCKVCQFRSQHRRYCSNRYPKAESYRICNWCLSQKEETKEKSLNSSSSHRNRGSGDDESKNRKIKNENLAEIHGGKKGQRGIDGLGVQFNKPIKKQRSGPTPTSPSVLGSARKRIVTNSSIEDNLRRTKSEEISNRPGIKKQVFRNKVRKYKLLDEVSS</sequence>
<dbReference type="PANTHER" id="PTHR33779">
    <property type="entry name" value="EXPRESSED PROTEIN"/>
    <property type="match status" value="1"/>
</dbReference>
<feature type="compositionally biased region" description="Polar residues" evidence="1">
    <location>
        <begin position="129"/>
        <end position="138"/>
    </location>
</feature>
<dbReference type="Proteomes" id="UP001163823">
    <property type="component" value="Chromosome 6"/>
</dbReference>
<dbReference type="AlphaFoldDB" id="A0AAD7LWX2"/>
<dbReference type="PANTHER" id="PTHR33779:SF1">
    <property type="entry name" value="EXPRESSED PROTEIN"/>
    <property type="match status" value="1"/>
</dbReference>
<feature type="domain" description="PHD-type zinc finger plants" evidence="2">
    <location>
        <begin position="19"/>
        <end position="62"/>
    </location>
</feature>
<accession>A0AAD7LWX2</accession>
<protein>
    <submittedName>
        <fullName evidence="3">Zinc ion binding protein</fullName>
    </submittedName>
</protein>
<name>A0AAD7LWX2_QUISA</name>
<feature type="region of interest" description="Disordered" evidence="1">
    <location>
        <begin position="72"/>
        <end position="145"/>
    </location>
</feature>